<name>X1G0C0_9ZZZZ</name>
<dbReference type="EMBL" id="BARU01008212">
    <property type="protein sequence ID" value="GAH38255.1"/>
    <property type="molecule type" value="Genomic_DNA"/>
</dbReference>
<protein>
    <submittedName>
        <fullName evidence="1">Uncharacterized protein</fullName>
    </submittedName>
</protein>
<gene>
    <name evidence="1" type="ORF">S03H2_16100</name>
</gene>
<dbReference type="AlphaFoldDB" id="X1G0C0"/>
<evidence type="ECO:0000313" key="1">
    <source>
        <dbReference type="EMBL" id="GAH38255.1"/>
    </source>
</evidence>
<sequence>LVYQYGMEVEEDEEELADFAFDVELREADTIPSGKFEPTYTLSQQYNSSALIPEDSSHWDKLAGTTVECTITDFYGNNVFSQYIIQSEYIDSEGFATITFDKVDMDDLLPGVYRVNFRVHEGLYTKEYRTFSILEVRPKNFMKFGEKSTQLDLINWYASGWGRGFIGEEQMVYEDVYPHLIGYFTTLHNDSGLQDYVFIDILAQVYNESDGSWGEWIPLKSGIPLRSLKYDGLYYIDIGLGADGQFLMGNSRVRLNISADCTYNELDMVENIRTQRLYVLNLSIISSNNRDDIISYYSYDITKPFEEINIGSDEVDNEYGVTREFTFTDDILQYGLSPVDITLSLIGLLSLAVVSVKGRKQDEEIELEQGVNYSIS</sequence>
<reference evidence="1" key="1">
    <citation type="journal article" date="2014" name="Front. Microbiol.">
        <title>High frequency of phylogenetically diverse reductive dehalogenase-homologous genes in deep subseafloor sedimentary metagenomes.</title>
        <authorList>
            <person name="Kawai M."/>
            <person name="Futagami T."/>
            <person name="Toyoda A."/>
            <person name="Takaki Y."/>
            <person name="Nishi S."/>
            <person name="Hori S."/>
            <person name="Arai W."/>
            <person name="Tsubouchi T."/>
            <person name="Morono Y."/>
            <person name="Uchiyama I."/>
            <person name="Ito T."/>
            <person name="Fujiyama A."/>
            <person name="Inagaki F."/>
            <person name="Takami H."/>
        </authorList>
    </citation>
    <scope>NUCLEOTIDE SEQUENCE</scope>
    <source>
        <strain evidence="1">Expedition CK06-06</strain>
    </source>
</reference>
<organism evidence="1">
    <name type="scientific">marine sediment metagenome</name>
    <dbReference type="NCBI Taxonomy" id="412755"/>
    <lineage>
        <taxon>unclassified sequences</taxon>
        <taxon>metagenomes</taxon>
        <taxon>ecological metagenomes</taxon>
    </lineage>
</organism>
<feature type="non-terminal residue" evidence="1">
    <location>
        <position position="376"/>
    </location>
</feature>
<feature type="non-terminal residue" evidence="1">
    <location>
        <position position="1"/>
    </location>
</feature>
<comment type="caution">
    <text evidence="1">The sequence shown here is derived from an EMBL/GenBank/DDBJ whole genome shotgun (WGS) entry which is preliminary data.</text>
</comment>
<proteinExistence type="predicted"/>
<accession>X1G0C0</accession>